<dbReference type="SMART" id="SM00857">
    <property type="entry name" value="Resolvase"/>
    <property type="match status" value="1"/>
</dbReference>
<evidence type="ECO:0000256" key="2">
    <source>
        <dbReference type="ARBA" id="ARBA00023172"/>
    </source>
</evidence>
<dbReference type="AlphaFoldDB" id="A0A6N4SUW0"/>
<keyword evidence="6" id="KW-1185">Reference proteome</keyword>
<evidence type="ECO:0000256" key="1">
    <source>
        <dbReference type="ARBA" id="ARBA00023125"/>
    </source>
</evidence>
<protein>
    <submittedName>
        <fullName evidence="5">Site-specific recombinase</fullName>
    </submittedName>
</protein>
<sequence>MEQLLTNYSIETQTKSCEDFAFRIGFNDIKYMGGVSESAKDGNRKIYNEMLRYAMDKRNNIQAIIVYSMDRFSRHLASAAPDIEKLNKKNIILYSVQEQISSNDDMGIHFMNFKLSSSQFENRLRSSRARDGVRNRILMGKYPFATPPIGYNKDSDKNLVINEDGELLRKAFKMLLDGYSMMHIMKVMSRYGIIKPVNRWGEIFRNPIYAGLIVSKTNDNKPIKGIHQPIVSEKDFYKLQGIFEFKSKPRLKETDTIDIFPLKTLLQCPNGHGRLTGDIKKTKKNQPAYYKCNKCSFTASAQKANNAFLNLLSVVEFNQVFKDEFKEILDAVFENTFQEMTVKKNKLAREISIKETQLTNLFDAKFAEKINENKFEILSAKYTQSLEDMQKQLVFVTAELPEKKTFIEDCLIDLNNFEKLWDVAEYMDKQQIFNTIFKEKPSIVNNNHKIGLSNISLNPAFRSNLVELVHRKAIITGNY</sequence>
<dbReference type="GO" id="GO:0000150">
    <property type="term" value="F:DNA strand exchange activity"/>
    <property type="evidence" value="ECO:0007669"/>
    <property type="project" value="InterPro"/>
</dbReference>
<organism evidence="5 6">
    <name type="scientific">Cytophaga hutchinsonii (strain ATCC 33406 / DSM 1761 / CIP 103989 / NBRC 15051 / NCIMB 9469 / D465)</name>
    <dbReference type="NCBI Taxonomy" id="269798"/>
    <lineage>
        <taxon>Bacteria</taxon>
        <taxon>Pseudomonadati</taxon>
        <taxon>Bacteroidota</taxon>
        <taxon>Cytophagia</taxon>
        <taxon>Cytophagales</taxon>
        <taxon>Cytophagaceae</taxon>
        <taxon>Cytophaga</taxon>
    </lineage>
</organism>
<dbReference type="KEGG" id="chu:CHU_2949"/>
<dbReference type="PANTHER" id="PTHR30461:SF2">
    <property type="entry name" value="SERINE RECOMBINASE PINE-RELATED"/>
    <property type="match status" value="1"/>
</dbReference>
<accession>A0A6N4SUW0</accession>
<dbReference type="Gene3D" id="3.40.50.1390">
    <property type="entry name" value="Resolvase, N-terminal catalytic domain"/>
    <property type="match status" value="1"/>
</dbReference>
<dbReference type="Proteomes" id="UP000001822">
    <property type="component" value="Chromosome"/>
</dbReference>
<dbReference type="Pfam" id="PF07508">
    <property type="entry name" value="Recombinase"/>
    <property type="match status" value="1"/>
</dbReference>
<evidence type="ECO:0000259" key="4">
    <source>
        <dbReference type="PROSITE" id="PS51737"/>
    </source>
</evidence>
<feature type="domain" description="Resolvase/invertase-type recombinase catalytic" evidence="3">
    <location>
        <begin position="1"/>
        <end position="140"/>
    </location>
</feature>
<proteinExistence type="predicted"/>
<keyword evidence="1" id="KW-0238">DNA-binding</keyword>
<dbReference type="CDD" id="cd00338">
    <property type="entry name" value="Ser_Recombinase"/>
    <property type="match status" value="1"/>
</dbReference>
<name>A0A6N4SUW0_CYTH3</name>
<gene>
    <name evidence="5" type="primary">gcr</name>
    <name evidence="5" type="ordered locus">CHU_2949</name>
</gene>
<dbReference type="InterPro" id="IPR006119">
    <property type="entry name" value="Resolv_N"/>
</dbReference>
<keyword evidence="2" id="KW-0233">DNA recombination</keyword>
<dbReference type="GO" id="GO:0003677">
    <property type="term" value="F:DNA binding"/>
    <property type="evidence" value="ECO:0007669"/>
    <property type="project" value="UniProtKB-KW"/>
</dbReference>
<dbReference type="InterPro" id="IPR038109">
    <property type="entry name" value="DNA_bind_recomb_sf"/>
</dbReference>
<dbReference type="Pfam" id="PF00239">
    <property type="entry name" value="Resolvase"/>
    <property type="match status" value="1"/>
</dbReference>
<evidence type="ECO:0000259" key="3">
    <source>
        <dbReference type="PROSITE" id="PS51736"/>
    </source>
</evidence>
<dbReference type="PANTHER" id="PTHR30461">
    <property type="entry name" value="DNA-INVERTASE FROM LAMBDOID PROPHAGE"/>
    <property type="match status" value="1"/>
</dbReference>
<evidence type="ECO:0000313" key="6">
    <source>
        <dbReference type="Proteomes" id="UP000001822"/>
    </source>
</evidence>
<dbReference type="EMBL" id="CP000383">
    <property type="protein sequence ID" value="ABG60191.1"/>
    <property type="molecule type" value="Genomic_DNA"/>
</dbReference>
<dbReference type="InterPro" id="IPR036162">
    <property type="entry name" value="Resolvase-like_N_sf"/>
</dbReference>
<evidence type="ECO:0000313" key="5">
    <source>
        <dbReference type="EMBL" id="ABG60191.1"/>
    </source>
</evidence>
<dbReference type="InterPro" id="IPR011109">
    <property type="entry name" value="DNA_bind_recombinase_dom"/>
</dbReference>
<reference evidence="5 6" key="1">
    <citation type="journal article" date="2007" name="Appl. Environ. Microbiol.">
        <title>Genome sequence of the cellulolytic gliding bacterium Cytophaga hutchinsonii.</title>
        <authorList>
            <person name="Xie G."/>
            <person name="Bruce D.C."/>
            <person name="Challacombe J.F."/>
            <person name="Chertkov O."/>
            <person name="Detter J.C."/>
            <person name="Gilna P."/>
            <person name="Han C.S."/>
            <person name="Lucas S."/>
            <person name="Misra M."/>
            <person name="Myers G.L."/>
            <person name="Richardson P."/>
            <person name="Tapia R."/>
            <person name="Thayer N."/>
            <person name="Thompson L.S."/>
            <person name="Brettin T.S."/>
            <person name="Henrissat B."/>
            <person name="Wilson D.B."/>
            <person name="McBride M.J."/>
        </authorList>
    </citation>
    <scope>NUCLEOTIDE SEQUENCE [LARGE SCALE GENOMIC DNA]</scope>
    <source>
        <strain evidence="6">ATCC 33406 / DSM 1761 / CIP 103989 / NBRC 15051 / NCIMB 9469 / D465</strain>
    </source>
</reference>
<dbReference type="PROSITE" id="PS51737">
    <property type="entry name" value="RECOMBINASE_DNA_BIND"/>
    <property type="match status" value="1"/>
</dbReference>
<dbReference type="SUPFAM" id="SSF53041">
    <property type="entry name" value="Resolvase-like"/>
    <property type="match status" value="1"/>
</dbReference>
<dbReference type="Gene3D" id="3.90.1750.20">
    <property type="entry name" value="Putative Large Serine Recombinase, Chain B, Domain 2"/>
    <property type="match status" value="1"/>
</dbReference>
<dbReference type="PROSITE" id="PS51736">
    <property type="entry name" value="RECOMBINASES_3"/>
    <property type="match status" value="1"/>
</dbReference>
<feature type="domain" description="Recombinase" evidence="4">
    <location>
        <begin position="148"/>
        <end position="249"/>
    </location>
</feature>
<dbReference type="InterPro" id="IPR050639">
    <property type="entry name" value="SSR_resolvase"/>
</dbReference>